<keyword evidence="2" id="KW-1185">Reference proteome</keyword>
<protein>
    <submittedName>
        <fullName evidence="1">Uncharacterized protein</fullName>
    </submittedName>
</protein>
<dbReference type="AlphaFoldDB" id="A0A669DCH0"/>
<reference evidence="2" key="1">
    <citation type="submission" date="2012-01" db="EMBL/GenBank/DDBJ databases">
        <title>The Genome Sequence of Oreochromis niloticus (Nile Tilapia).</title>
        <authorList>
            <consortium name="Broad Institute Genome Assembly Team"/>
            <consortium name="Broad Institute Sequencing Platform"/>
            <person name="Di Palma F."/>
            <person name="Johnson J."/>
            <person name="Lander E.S."/>
            <person name="Lindblad-Toh K."/>
        </authorList>
    </citation>
    <scope>NUCLEOTIDE SEQUENCE [LARGE SCALE GENOMIC DNA]</scope>
</reference>
<sequence>MDAWTDGWADGWMMDGWMDAWTDGWADGWMDGSSLCLSHSHDSETVSWESSVQAGNLRLHHPSNLLTDLVYAPPPAPPSSSTLL</sequence>
<evidence type="ECO:0000313" key="2">
    <source>
        <dbReference type="Proteomes" id="UP000005207"/>
    </source>
</evidence>
<name>A0A669DCH0_ORENI</name>
<dbReference type="Ensembl" id="ENSONIT00000054315.1">
    <property type="protein sequence ID" value="ENSONIP00000058322.1"/>
    <property type="gene ID" value="ENSONIG00000040481.1"/>
</dbReference>
<dbReference type="InParanoid" id="A0A669DCH0"/>
<dbReference type="Proteomes" id="UP000005207">
    <property type="component" value="Linkage group LG9"/>
</dbReference>
<reference evidence="1" key="3">
    <citation type="submission" date="2025-09" db="UniProtKB">
        <authorList>
            <consortium name="Ensembl"/>
        </authorList>
    </citation>
    <scope>IDENTIFICATION</scope>
</reference>
<reference evidence="1" key="2">
    <citation type="submission" date="2025-08" db="UniProtKB">
        <authorList>
            <consortium name="Ensembl"/>
        </authorList>
    </citation>
    <scope>IDENTIFICATION</scope>
</reference>
<proteinExistence type="predicted"/>
<organism evidence="1 2">
    <name type="scientific">Oreochromis niloticus</name>
    <name type="common">Nile tilapia</name>
    <name type="synonym">Tilapia nilotica</name>
    <dbReference type="NCBI Taxonomy" id="8128"/>
    <lineage>
        <taxon>Eukaryota</taxon>
        <taxon>Metazoa</taxon>
        <taxon>Chordata</taxon>
        <taxon>Craniata</taxon>
        <taxon>Vertebrata</taxon>
        <taxon>Euteleostomi</taxon>
        <taxon>Actinopterygii</taxon>
        <taxon>Neopterygii</taxon>
        <taxon>Teleostei</taxon>
        <taxon>Neoteleostei</taxon>
        <taxon>Acanthomorphata</taxon>
        <taxon>Ovalentaria</taxon>
        <taxon>Cichlomorphae</taxon>
        <taxon>Cichliformes</taxon>
        <taxon>Cichlidae</taxon>
        <taxon>African cichlids</taxon>
        <taxon>Pseudocrenilabrinae</taxon>
        <taxon>Oreochromini</taxon>
        <taxon>Oreochromis</taxon>
    </lineage>
</organism>
<evidence type="ECO:0000313" key="1">
    <source>
        <dbReference type="Ensembl" id="ENSONIP00000058322.1"/>
    </source>
</evidence>
<accession>A0A669DCH0</accession>